<dbReference type="Proteomes" id="UP000294933">
    <property type="component" value="Unassembled WGS sequence"/>
</dbReference>
<organism evidence="13 14">
    <name type="scientific">Rickenella mellea</name>
    <dbReference type="NCBI Taxonomy" id="50990"/>
    <lineage>
        <taxon>Eukaryota</taxon>
        <taxon>Fungi</taxon>
        <taxon>Dikarya</taxon>
        <taxon>Basidiomycota</taxon>
        <taxon>Agaricomycotina</taxon>
        <taxon>Agaricomycetes</taxon>
        <taxon>Hymenochaetales</taxon>
        <taxon>Rickenellaceae</taxon>
        <taxon>Rickenella</taxon>
    </lineage>
</organism>
<name>A0A4Y7Q1D7_9AGAM</name>
<dbReference type="OrthoDB" id="428658at2759"/>
<feature type="domain" description="Pseudouridine synthase RsuA/RluA-like" evidence="12">
    <location>
        <begin position="23"/>
        <end position="175"/>
    </location>
</feature>
<evidence type="ECO:0000256" key="6">
    <source>
        <dbReference type="ARBA" id="ARBA00037513"/>
    </source>
</evidence>
<dbReference type="VEuPathDB" id="FungiDB:BD410DRAFT_724774"/>
<dbReference type="EMBL" id="ML170183">
    <property type="protein sequence ID" value="TDL21116.1"/>
    <property type="molecule type" value="Genomic_DNA"/>
</dbReference>
<dbReference type="InterPro" id="IPR020103">
    <property type="entry name" value="PsdUridine_synth_cat_dom_sf"/>
</dbReference>
<comment type="catalytic activity">
    <reaction evidence="5">
        <text>uridine(2819) in 21S rRNA = pseudouridine(2819) in 21S rRNA</text>
        <dbReference type="Rhea" id="RHEA:42556"/>
        <dbReference type="Rhea" id="RHEA-COMP:10113"/>
        <dbReference type="Rhea" id="RHEA-COMP:10114"/>
        <dbReference type="ChEBI" id="CHEBI:65314"/>
        <dbReference type="ChEBI" id="CHEBI:65315"/>
        <dbReference type="EC" id="5.4.99.43"/>
    </reaction>
</comment>
<evidence type="ECO:0000256" key="11">
    <source>
        <dbReference type="ARBA" id="ARBA00042700"/>
    </source>
</evidence>
<dbReference type="GO" id="GO:0003723">
    <property type="term" value="F:RNA binding"/>
    <property type="evidence" value="ECO:0007669"/>
    <property type="project" value="InterPro"/>
</dbReference>
<dbReference type="SUPFAM" id="SSF55120">
    <property type="entry name" value="Pseudouridine synthase"/>
    <property type="match status" value="1"/>
</dbReference>
<keyword evidence="3" id="KW-0496">Mitochondrion</keyword>
<accession>A0A4Y7Q1D7</accession>
<gene>
    <name evidence="13" type="ORF">BD410DRAFT_724774</name>
</gene>
<dbReference type="GO" id="GO:0160143">
    <property type="term" value="F:21S rRNA pseudouridine(2819) synthase activity"/>
    <property type="evidence" value="ECO:0007669"/>
    <property type="project" value="UniProtKB-EC"/>
</dbReference>
<evidence type="ECO:0000256" key="7">
    <source>
        <dbReference type="ARBA" id="ARBA00038947"/>
    </source>
</evidence>
<evidence type="ECO:0000256" key="9">
    <source>
        <dbReference type="ARBA" id="ARBA00041561"/>
    </source>
</evidence>
<evidence type="ECO:0000256" key="4">
    <source>
        <dbReference type="ARBA" id="ARBA00023235"/>
    </source>
</evidence>
<sequence>MTTFKRSTKSLLSNLVLYADRAIMVLNKPPGLVCQPGSQARGRCVIVADLKTQFNLPSHPCPVHRLDKAITGALLLARNADRVPDLMNQFQKRTVRKTYLALVRGGRKSFPEPGRGTIDDPLQVGRDGVTVDWRNGQPALSDWELLGSSDIAPLSLLWLTLHSGIKHQLRVHCASVLHAPILGDSVYSQKPPASEIASLLPRSNTSSSNSPRMFLHASHISLSRYRATGPHKQFRLGITAPLPNDFSELCRAAGLDQHLTPDILEGGLDIDGRAMPLESVIDGVDGRWHLRS</sequence>
<proteinExistence type="inferred from homology"/>
<dbReference type="GO" id="GO:0000455">
    <property type="term" value="P:enzyme-directed rRNA pseudouridine synthesis"/>
    <property type="evidence" value="ECO:0007669"/>
    <property type="project" value="TreeGrafter"/>
</dbReference>
<reference evidence="13 14" key="1">
    <citation type="submission" date="2018-06" db="EMBL/GenBank/DDBJ databases">
        <title>A transcriptomic atlas of mushroom development highlights an independent origin of complex multicellularity.</title>
        <authorList>
            <consortium name="DOE Joint Genome Institute"/>
            <person name="Krizsan K."/>
            <person name="Almasi E."/>
            <person name="Merenyi Z."/>
            <person name="Sahu N."/>
            <person name="Viragh M."/>
            <person name="Koszo T."/>
            <person name="Mondo S."/>
            <person name="Kiss B."/>
            <person name="Balint B."/>
            <person name="Kues U."/>
            <person name="Barry K."/>
            <person name="Hegedus J.C."/>
            <person name="Henrissat B."/>
            <person name="Johnson J."/>
            <person name="Lipzen A."/>
            <person name="Ohm R."/>
            <person name="Nagy I."/>
            <person name="Pangilinan J."/>
            <person name="Yan J."/>
            <person name="Xiong Y."/>
            <person name="Grigoriev I.V."/>
            <person name="Hibbett D.S."/>
            <person name="Nagy L.G."/>
        </authorList>
    </citation>
    <scope>NUCLEOTIDE SEQUENCE [LARGE SCALE GENOMIC DNA]</scope>
    <source>
        <strain evidence="13 14">SZMC22713</strain>
    </source>
</reference>
<dbReference type="PANTHER" id="PTHR21600">
    <property type="entry name" value="MITOCHONDRIAL RNA PSEUDOURIDINE SYNTHASE"/>
    <property type="match status" value="1"/>
</dbReference>
<evidence type="ECO:0000256" key="5">
    <source>
        <dbReference type="ARBA" id="ARBA00036927"/>
    </source>
</evidence>
<dbReference type="GO" id="GO:0005739">
    <property type="term" value="C:mitochondrion"/>
    <property type="evidence" value="ECO:0007669"/>
    <property type="project" value="UniProtKB-SubCell"/>
</dbReference>
<evidence type="ECO:0000256" key="3">
    <source>
        <dbReference type="ARBA" id="ARBA00023128"/>
    </source>
</evidence>
<dbReference type="EC" id="5.4.99.43" evidence="7"/>
<keyword evidence="14" id="KW-1185">Reference proteome</keyword>
<keyword evidence="4" id="KW-0413">Isomerase</keyword>
<evidence type="ECO:0000313" key="13">
    <source>
        <dbReference type="EMBL" id="TDL21116.1"/>
    </source>
</evidence>
<evidence type="ECO:0000313" key="14">
    <source>
        <dbReference type="Proteomes" id="UP000294933"/>
    </source>
</evidence>
<protein>
    <recommendedName>
        <fullName evidence="8">21S rRNA pseudouridine(2819) synthase</fullName>
        <ecNumber evidence="7">5.4.99.43</ecNumber>
    </recommendedName>
    <alternativeName>
        <fullName evidence="10">Pseudouridine synthase 5</fullName>
    </alternativeName>
    <alternativeName>
        <fullName evidence="9">Pseudouridylate synthase PUS5</fullName>
    </alternativeName>
    <alternativeName>
        <fullName evidence="11">Uracil hydrolyase PUS5</fullName>
    </alternativeName>
</protein>
<comment type="subcellular location">
    <subcellularLocation>
        <location evidence="1">Mitochondrion</location>
    </subcellularLocation>
</comment>
<dbReference type="PANTHER" id="PTHR21600:SF81">
    <property type="entry name" value="21S RRNA PSEUDOURIDINE(2819) SYNTHASE"/>
    <property type="match status" value="1"/>
</dbReference>
<evidence type="ECO:0000259" key="12">
    <source>
        <dbReference type="Pfam" id="PF00849"/>
    </source>
</evidence>
<dbReference type="InterPro" id="IPR050188">
    <property type="entry name" value="RluA_PseudoU_synthase"/>
</dbReference>
<dbReference type="Gene3D" id="3.30.2350.10">
    <property type="entry name" value="Pseudouridine synthase"/>
    <property type="match status" value="1"/>
</dbReference>
<dbReference type="AlphaFoldDB" id="A0A4Y7Q1D7"/>
<dbReference type="CDD" id="cd02869">
    <property type="entry name" value="PseudoU_synth_RluA_like"/>
    <property type="match status" value="1"/>
</dbReference>
<dbReference type="STRING" id="50990.A0A4Y7Q1D7"/>
<comment type="similarity">
    <text evidence="2">Belongs to the pseudouridine synthase RluA family.</text>
</comment>
<dbReference type="Pfam" id="PF00849">
    <property type="entry name" value="PseudoU_synth_2"/>
    <property type="match status" value="1"/>
</dbReference>
<evidence type="ECO:0000256" key="1">
    <source>
        <dbReference type="ARBA" id="ARBA00004173"/>
    </source>
</evidence>
<dbReference type="InterPro" id="IPR006145">
    <property type="entry name" value="PsdUridine_synth_RsuA/RluA"/>
</dbReference>
<evidence type="ECO:0000256" key="10">
    <source>
        <dbReference type="ARBA" id="ARBA00041978"/>
    </source>
</evidence>
<evidence type="ECO:0000256" key="8">
    <source>
        <dbReference type="ARBA" id="ARBA00040626"/>
    </source>
</evidence>
<evidence type="ECO:0000256" key="2">
    <source>
        <dbReference type="ARBA" id="ARBA00010876"/>
    </source>
</evidence>
<comment type="function">
    <text evidence="6">Pseudouridylate synthase responsible for the pseudouridine-2819 formation in mitochondrial 21S rRNA. May modulate the efficiency or the fidelity of the mitochondrial translation machinery.</text>
</comment>